<organism evidence="2 3">
    <name type="scientific">Gloeothece citriformis (strain PCC 7424)</name>
    <name type="common">Cyanothece sp. (strain PCC 7424)</name>
    <dbReference type="NCBI Taxonomy" id="65393"/>
    <lineage>
        <taxon>Bacteria</taxon>
        <taxon>Bacillati</taxon>
        <taxon>Cyanobacteriota</taxon>
        <taxon>Cyanophyceae</taxon>
        <taxon>Oscillatoriophycideae</taxon>
        <taxon>Chroococcales</taxon>
        <taxon>Aphanothecaceae</taxon>
        <taxon>Gloeothece</taxon>
        <taxon>Gloeothece citriformis</taxon>
    </lineage>
</organism>
<sequence>MLKKIGKKIILKIPEIKRIVEERNQLRQEQKQLHQDLNQLHQEKVSILEKNEQAFHLLSLKEQNKLIETEYPYYPKCRNWLNKPSIKKLIKNLESNDLKYINILQKFAKYEKRFLEIPVYNQEDLPLTEPFWSNSWIPGLDSISLYGFVAERNPRYYLEVGSGNSTKFVRKAITNHNLKTQIISIDPHPRAEINSLCDQIIRQPLEDVDYSLFETLTSDDILFIDNSHRSFPNSDVTVFFLEILPNLPKGLLYGIHDIFLPYDYPEYWKDRYYNEQYLLAVYLLGGANGDEIVLPNGYLSDFKPNLKEPLQSVFSHPSLKGIEPWGGIFWMQRSPHQED</sequence>
<dbReference type="EMBL" id="CP001291">
    <property type="protein sequence ID" value="ACK69470.1"/>
    <property type="molecule type" value="Genomic_DNA"/>
</dbReference>
<keyword evidence="3" id="KW-1185">Reference proteome</keyword>
<name>B7KIR4_GLOC7</name>
<dbReference type="Gene3D" id="3.40.50.150">
    <property type="entry name" value="Vaccinia Virus protein VP39"/>
    <property type="match status" value="1"/>
</dbReference>
<keyword evidence="1" id="KW-0175">Coiled coil</keyword>
<dbReference type="KEGG" id="cyc:PCC7424_1016"/>
<proteinExistence type="predicted"/>
<evidence type="ECO:0008006" key="4">
    <source>
        <dbReference type="Google" id="ProtNLM"/>
    </source>
</evidence>
<protein>
    <recommendedName>
        <fullName evidence="4">Class I SAM-dependent methyltransferase</fullName>
    </recommendedName>
</protein>
<dbReference type="AlphaFoldDB" id="B7KIR4"/>
<dbReference type="Proteomes" id="UP000002384">
    <property type="component" value="Chromosome"/>
</dbReference>
<dbReference type="SUPFAM" id="SSF53335">
    <property type="entry name" value="S-adenosyl-L-methionine-dependent methyltransferases"/>
    <property type="match status" value="1"/>
</dbReference>
<gene>
    <name evidence="2" type="ordered locus">PCC7424_1016</name>
</gene>
<dbReference type="Pfam" id="PF13578">
    <property type="entry name" value="Methyltransf_24"/>
    <property type="match status" value="1"/>
</dbReference>
<dbReference type="OrthoDB" id="9795498at2"/>
<dbReference type="HOGENOM" id="CLU_058422_1_0_3"/>
<feature type="coiled-coil region" evidence="1">
    <location>
        <begin position="16"/>
        <end position="43"/>
    </location>
</feature>
<evidence type="ECO:0000256" key="1">
    <source>
        <dbReference type="SAM" id="Coils"/>
    </source>
</evidence>
<dbReference type="STRING" id="65393.PCC7424_1016"/>
<dbReference type="InterPro" id="IPR029063">
    <property type="entry name" value="SAM-dependent_MTases_sf"/>
</dbReference>
<reference evidence="3" key="1">
    <citation type="journal article" date="2011" name="MBio">
        <title>Novel metabolic attributes of the genus Cyanothece, comprising a group of unicellular nitrogen-fixing Cyanobacteria.</title>
        <authorList>
            <person name="Bandyopadhyay A."/>
            <person name="Elvitigala T."/>
            <person name="Welsh E."/>
            <person name="Stockel J."/>
            <person name="Liberton M."/>
            <person name="Min H."/>
            <person name="Sherman L.A."/>
            <person name="Pakrasi H.B."/>
        </authorList>
    </citation>
    <scope>NUCLEOTIDE SEQUENCE [LARGE SCALE GENOMIC DNA]</scope>
    <source>
        <strain evidence="3">PCC 7424</strain>
    </source>
</reference>
<dbReference type="RefSeq" id="WP_012598417.1">
    <property type="nucleotide sequence ID" value="NC_011729.1"/>
</dbReference>
<accession>B7KIR4</accession>
<evidence type="ECO:0000313" key="3">
    <source>
        <dbReference type="Proteomes" id="UP000002384"/>
    </source>
</evidence>
<dbReference type="eggNOG" id="COG4122">
    <property type="taxonomic scope" value="Bacteria"/>
</dbReference>
<evidence type="ECO:0000313" key="2">
    <source>
        <dbReference type="EMBL" id="ACK69470.1"/>
    </source>
</evidence>